<keyword evidence="1" id="KW-0167">Capsid protein</keyword>
<dbReference type="InterPro" id="IPR014255">
    <property type="entry name" value="Spore_coat_CotS"/>
</dbReference>
<organism evidence="1 2">
    <name type="scientific">Clostridium tetanomorphum</name>
    <dbReference type="NCBI Taxonomy" id="1553"/>
    <lineage>
        <taxon>Bacteria</taxon>
        <taxon>Bacillati</taxon>
        <taxon>Bacillota</taxon>
        <taxon>Clostridia</taxon>
        <taxon>Eubacteriales</taxon>
        <taxon>Clostridiaceae</taxon>
        <taxon>Clostridium</taxon>
    </lineage>
</organism>
<dbReference type="InterPro" id="IPR047175">
    <property type="entry name" value="CotS-like"/>
</dbReference>
<dbReference type="InterPro" id="IPR011009">
    <property type="entry name" value="Kinase-like_dom_sf"/>
</dbReference>
<keyword evidence="1" id="KW-0946">Virion</keyword>
<keyword evidence="2" id="KW-1185">Reference proteome</keyword>
<dbReference type="Proteomes" id="UP000563151">
    <property type="component" value="Unassembled WGS sequence"/>
</dbReference>
<dbReference type="SUPFAM" id="SSF56112">
    <property type="entry name" value="Protein kinase-like (PK-like)"/>
    <property type="match status" value="1"/>
</dbReference>
<sequence>MKGRIYTDRYFLAEYDLDISLFHRFDLEPYDIYPLRSVFVVITDKGRKILKKIKYDKEELIFICQGIEYIKKSFSRVMDFVKTKDGSFYTVWNNDIYCMMDLVEGRESDFDNPIDLNIASGGLAQLHLASEGFKSNVNSRNGSGKLINRFRRSLNEMKVFKSVALINENKSDFDCIFLDKVDYYIEEIKKSIKLLENSCYYKLCSEESKNVLCHHDLAHHNIIIKDNEAYFIDFDYALIDLRIHDLCNFITKGVKNSAFDIEKAKNILAEYSNVSSLDNKELGVLYGMLTFPQDFYSIVKDYYTRRKDWTEDTFFDRINKKTEVEDFRIDFLREFEDLL</sequence>
<comment type="caution">
    <text evidence="1">The sequence shown here is derived from an EMBL/GenBank/DDBJ whole genome shotgun (WGS) entry which is preliminary data.</text>
</comment>
<protein>
    <submittedName>
        <fullName evidence="1">CotS family spore coat protein</fullName>
    </submittedName>
</protein>
<proteinExistence type="predicted"/>
<dbReference type="RefSeq" id="WP_035145131.1">
    <property type="nucleotide sequence ID" value="NZ_JAAZWO010000054.1"/>
</dbReference>
<name>A0A923EDK5_CLOTT</name>
<dbReference type="AlphaFoldDB" id="A0A923EDK5"/>
<gene>
    <name evidence="1" type="ORF">HGG79_20790</name>
</gene>
<dbReference type="Gene3D" id="3.90.1200.10">
    <property type="match status" value="1"/>
</dbReference>
<dbReference type="NCBIfam" id="TIGR02906">
    <property type="entry name" value="spore_CotS"/>
    <property type="match status" value="1"/>
</dbReference>
<dbReference type="Gene3D" id="3.30.200.20">
    <property type="entry name" value="Phosphorylase Kinase, domain 1"/>
    <property type="match status" value="1"/>
</dbReference>
<dbReference type="Pfam" id="PF01633">
    <property type="entry name" value="Choline_kinase"/>
    <property type="match status" value="1"/>
</dbReference>
<evidence type="ECO:0000313" key="2">
    <source>
        <dbReference type="Proteomes" id="UP000563151"/>
    </source>
</evidence>
<dbReference type="PANTHER" id="PTHR39179:SF1">
    <property type="entry name" value="SPORE COAT PROTEIN I"/>
    <property type="match status" value="1"/>
</dbReference>
<reference evidence="1 2" key="1">
    <citation type="submission" date="2020-04" db="EMBL/GenBank/DDBJ databases">
        <title>Genomic insights into acetone-butanol-ethanol (ABE) fermentation by sequencing solventogenic clostridia strains.</title>
        <authorList>
            <person name="Brown S."/>
        </authorList>
    </citation>
    <scope>NUCLEOTIDE SEQUENCE [LARGE SCALE GENOMIC DNA]</scope>
    <source>
        <strain evidence="1 2">DJ011</strain>
    </source>
</reference>
<evidence type="ECO:0000313" key="1">
    <source>
        <dbReference type="EMBL" id="MBC2400162.1"/>
    </source>
</evidence>
<accession>A0A923EDK5</accession>
<dbReference type="PANTHER" id="PTHR39179">
    <property type="entry name" value="SPORE COAT PROTEIN I"/>
    <property type="match status" value="1"/>
</dbReference>
<dbReference type="GO" id="GO:0042601">
    <property type="term" value="C:endospore-forming forespore"/>
    <property type="evidence" value="ECO:0007669"/>
    <property type="project" value="TreeGrafter"/>
</dbReference>
<dbReference type="EMBL" id="JAAZWO010000054">
    <property type="protein sequence ID" value="MBC2400162.1"/>
    <property type="molecule type" value="Genomic_DNA"/>
</dbReference>